<comment type="caution">
    <text evidence="6">The sequence shown here is derived from an EMBL/GenBank/DDBJ whole genome shotgun (WGS) entry which is preliminary data.</text>
</comment>
<feature type="transmembrane region" description="Helical" evidence="5">
    <location>
        <begin position="224"/>
        <end position="242"/>
    </location>
</feature>
<evidence type="ECO:0000256" key="5">
    <source>
        <dbReference type="SAM" id="Phobius"/>
    </source>
</evidence>
<sequence length="243" mass="25276">MTSAFLWGMLAASSLFLGALFTFWFRISNKMLGLIMAFGSGVLISAVAFELAHESVELSHGSGMAVLGLFAGAIVFFAADLIISHMGGEDRKSIRAAHENELALPITLGIVIDGVPESIVIGLSLLGGHTVGLAMLIAVFISNVPEAIAATTGLGAGGWSRFRIMRLWLLIAVVCGIASLAGFTLLENASNATRAFINMFAGGAILVMLADTMIPEAFEHGGKLAGLVNVMGFALAAYISTIS</sequence>
<organism evidence="6 7">
    <name type="scientific">Paraburkholderia panacisoli</name>
    <dbReference type="NCBI Taxonomy" id="2603818"/>
    <lineage>
        <taxon>Bacteria</taxon>
        <taxon>Pseudomonadati</taxon>
        <taxon>Pseudomonadota</taxon>
        <taxon>Betaproteobacteria</taxon>
        <taxon>Burkholderiales</taxon>
        <taxon>Burkholderiaceae</taxon>
        <taxon>Paraburkholderia</taxon>
    </lineage>
</organism>
<accession>A0A5B0G7H9</accession>
<dbReference type="GO" id="GO:0005886">
    <property type="term" value="C:plasma membrane"/>
    <property type="evidence" value="ECO:0007669"/>
    <property type="project" value="UniProtKB-SubCell"/>
</dbReference>
<feature type="transmembrane region" description="Helical" evidence="5">
    <location>
        <begin position="64"/>
        <end position="83"/>
    </location>
</feature>
<keyword evidence="7" id="KW-1185">Reference proteome</keyword>
<feature type="transmembrane region" description="Helical" evidence="5">
    <location>
        <begin position="6"/>
        <end position="25"/>
    </location>
</feature>
<evidence type="ECO:0000256" key="1">
    <source>
        <dbReference type="ARBA" id="ARBA00004651"/>
    </source>
</evidence>
<keyword evidence="3" id="KW-1003">Cell membrane</keyword>
<dbReference type="EMBL" id="VTUZ01000056">
    <property type="protein sequence ID" value="KAA0998561.1"/>
    <property type="molecule type" value="Genomic_DNA"/>
</dbReference>
<evidence type="ECO:0000313" key="6">
    <source>
        <dbReference type="EMBL" id="KAA0998561.1"/>
    </source>
</evidence>
<proteinExistence type="inferred from homology"/>
<feature type="transmembrane region" description="Helical" evidence="5">
    <location>
        <begin position="192"/>
        <end position="212"/>
    </location>
</feature>
<dbReference type="RefSeq" id="WP_149675860.1">
    <property type="nucleotide sequence ID" value="NZ_VTUZ01000056.1"/>
</dbReference>
<keyword evidence="4" id="KW-0862">Zinc</keyword>
<dbReference type="PANTHER" id="PTHR11040">
    <property type="entry name" value="ZINC/IRON TRANSPORTER"/>
    <property type="match status" value="1"/>
</dbReference>
<comment type="subcellular location">
    <subcellularLocation>
        <location evidence="1">Cell membrane</location>
        <topology evidence="1">Multi-pass membrane protein</topology>
    </subcellularLocation>
</comment>
<keyword evidence="5" id="KW-1133">Transmembrane helix</keyword>
<comment type="similarity">
    <text evidence="2">Belongs to the ZIP transporter (TC 2.A.5) family.</text>
</comment>
<evidence type="ECO:0000256" key="2">
    <source>
        <dbReference type="ARBA" id="ARBA00006939"/>
    </source>
</evidence>
<name>A0A5B0G7H9_9BURK</name>
<evidence type="ECO:0000256" key="4">
    <source>
        <dbReference type="ARBA" id="ARBA00022833"/>
    </source>
</evidence>
<protein>
    <submittedName>
        <fullName evidence="6">ZIP family zinc transporter</fullName>
    </submittedName>
</protein>
<dbReference type="Proteomes" id="UP000325273">
    <property type="component" value="Unassembled WGS sequence"/>
</dbReference>
<feature type="transmembrane region" description="Helical" evidence="5">
    <location>
        <begin position="167"/>
        <end position="186"/>
    </location>
</feature>
<dbReference type="GO" id="GO:0005385">
    <property type="term" value="F:zinc ion transmembrane transporter activity"/>
    <property type="evidence" value="ECO:0007669"/>
    <property type="project" value="TreeGrafter"/>
</dbReference>
<keyword evidence="5" id="KW-0812">Transmembrane</keyword>
<evidence type="ECO:0000256" key="3">
    <source>
        <dbReference type="ARBA" id="ARBA00022475"/>
    </source>
</evidence>
<dbReference type="PANTHER" id="PTHR11040:SF211">
    <property type="entry name" value="ZINC TRANSPORTER ZIP11"/>
    <property type="match status" value="1"/>
</dbReference>
<reference evidence="6 7" key="1">
    <citation type="submission" date="2019-08" db="EMBL/GenBank/DDBJ databases">
        <title>Paraburkholderia sp. DCY113.</title>
        <authorList>
            <person name="Kang J."/>
        </authorList>
    </citation>
    <scope>NUCLEOTIDE SEQUENCE [LARGE SCALE GENOMIC DNA]</scope>
    <source>
        <strain evidence="6 7">DCY113</strain>
    </source>
</reference>
<evidence type="ECO:0000313" key="7">
    <source>
        <dbReference type="Proteomes" id="UP000325273"/>
    </source>
</evidence>
<feature type="transmembrane region" description="Helical" evidence="5">
    <location>
        <begin position="32"/>
        <end position="52"/>
    </location>
</feature>
<keyword evidence="5" id="KW-0472">Membrane</keyword>
<gene>
    <name evidence="6" type="ORF">FVF58_43960</name>
</gene>
<dbReference type="AlphaFoldDB" id="A0A5B0G7H9"/>